<dbReference type="EMBL" id="AP024488">
    <property type="protein sequence ID" value="BCS95967.1"/>
    <property type="molecule type" value="Genomic_DNA"/>
</dbReference>
<dbReference type="InterPro" id="IPR027417">
    <property type="entry name" value="P-loop_NTPase"/>
</dbReference>
<keyword evidence="2" id="KW-0067">ATP-binding</keyword>
<evidence type="ECO:0000313" key="5">
    <source>
        <dbReference type="Proteomes" id="UP001320148"/>
    </source>
</evidence>
<dbReference type="Proteomes" id="UP001320148">
    <property type="component" value="Chromosome"/>
</dbReference>
<reference evidence="4 5" key="1">
    <citation type="submission" date="2021-02" db="EMBL/GenBank/DDBJ databases">
        <title>Complete genome of Desulfoluna sp. strain ASN36.</title>
        <authorList>
            <person name="Takahashi A."/>
            <person name="Kojima H."/>
            <person name="Fukui M."/>
        </authorList>
    </citation>
    <scope>NUCLEOTIDE SEQUENCE [LARGE SCALE GENOMIC DNA]</scope>
    <source>
        <strain evidence="4 5">ASN36</strain>
    </source>
</reference>
<sequence length="253" mass="27760">MTDMLVVDVKKKQGAMNAEFSFQADTNCVTALFGPSGAGKTTLINMIAGLVTPDSGTILLGDRPLYDSCAKIDVAVAKRRIGYVFQEALLFPHMNVLKNLTYGMKRVPERHRRISFDHVVSLLGIRHLIKRGTATLSGGEKQRVAMGRALLSSPTLLIMDEPLASLDQGRKDDVLPFIKEMSTDLSIPIVYVSHSMDEIETLTDRVVSIESGLIVSQPRLRRPTVEPWEPRFTNAPCADPSIASTSMACFARG</sequence>
<name>A0ABM7PF74_9BACT</name>
<organism evidence="4 5">
    <name type="scientific">Desulfoluna limicola</name>
    <dbReference type="NCBI Taxonomy" id="2810562"/>
    <lineage>
        <taxon>Bacteria</taxon>
        <taxon>Pseudomonadati</taxon>
        <taxon>Thermodesulfobacteriota</taxon>
        <taxon>Desulfobacteria</taxon>
        <taxon>Desulfobacterales</taxon>
        <taxon>Desulfolunaceae</taxon>
        <taxon>Desulfoluna</taxon>
    </lineage>
</organism>
<feature type="domain" description="ABC transporter" evidence="3">
    <location>
        <begin position="1"/>
        <end position="236"/>
    </location>
</feature>
<proteinExistence type="predicted"/>
<keyword evidence="1" id="KW-0547">Nucleotide-binding</keyword>
<gene>
    <name evidence="4" type="ORF">DSLASN_15990</name>
</gene>
<dbReference type="PANTHER" id="PTHR43514">
    <property type="entry name" value="ABC TRANSPORTER I FAMILY MEMBER 10"/>
    <property type="match status" value="1"/>
</dbReference>
<dbReference type="InterPro" id="IPR003593">
    <property type="entry name" value="AAA+_ATPase"/>
</dbReference>
<dbReference type="InterPro" id="IPR011868">
    <property type="entry name" value="ModC_ABC_ATP-bd"/>
</dbReference>
<dbReference type="PROSITE" id="PS00211">
    <property type="entry name" value="ABC_TRANSPORTER_1"/>
    <property type="match status" value="1"/>
</dbReference>
<dbReference type="InterPro" id="IPR003439">
    <property type="entry name" value="ABC_transporter-like_ATP-bd"/>
</dbReference>
<evidence type="ECO:0000256" key="1">
    <source>
        <dbReference type="ARBA" id="ARBA00022741"/>
    </source>
</evidence>
<evidence type="ECO:0000313" key="4">
    <source>
        <dbReference type="EMBL" id="BCS95967.1"/>
    </source>
</evidence>
<evidence type="ECO:0000256" key="2">
    <source>
        <dbReference type="ARBA" id="ARBA00022840"/>
    </source>
</evidence>
<dbReference type="PROSITE" id="PS50893">
    <property type="entry name" value="ABC_TRANSPORTER_2"/>
    <property type="match status" value="1"/>
</dbReference>
<dbReference type="Gene3D" id="3.40.50.300">
    <property type="entry name" value="P-loop containing nucleotide triphosphate hydrolases"/>
    <property type="match status" value="1"/>
</dbReference>
<dbReference type="SMART" id="SM00382">
    <property type="entry name" value="AAA"/>
    <property type="match status" value="1"/>
</dbReference>
<dbReference type="InterPro" id="IPR050334">
    <property type="entry name" value="Molybdenum_import_ModC"/>
</dbReference>
<dbReference type="Pfam" id="PF00005">
    <property type="entry name" value="ABC_tran"/>
    <property type="match status" value="1"/>
</dbReference>
<dbReference type="InterPro" id="IPR017871">
    <property type="entry name" value="ABC_transporter-like_CS"/>
</dbReference>
<protein>
    <recommendedName>
        <fullName evidence="3">ABC transporter domain-containing protein</fullName>
    </recommendedName>
</protein>
<accession>A0ABM7PF74</accession>
<dbReference type="NCBIfam" id="TIGR02142">
    <property type="entry name" value="modC_ABC"/>
    <property type="match status" value="1"/>
</dbReference>
<dbReference type="PANTHER" id="PTHR43514:SF4">
    <property type="entry name" value="ABC TRANSPORTER I FAMILY MEMBER 10"/>
    <property type="match status" value="1"/>
</dbReference>
<dbReference type="SUPFAM" id="SSF52540">
    <property type="entry name" value="P-loop containing nucleoside triphosphate hydrolases"/>
    <property type="match status" value="1"/>
</dbReference>
<evidence type="ECO:0000259" key="3">
    <source>
        <dbReference type="PROSITE" id="PS50893"/>
    </source>
</evidence>
<keyword evidence="5" id="KW-1185">Reference proteome</keyword>